<comment type="cofactor">
    <cofactor evidence="5">
        <name>a divalent metal cation</name>
        <dbReference type="ChEBI" id="CHEBI:60240"/>
    </cofactor>
</comment>
<gene>
    <name evidence="8" type="ORF">OP8BY_0087</name>
</gene>
<comment type="subcellular location">
    <subcellularLocation>
        <location evidence="5">Cytoplasm</location>
    </subcellularLocation>
</comment>
<evidence type="ECO:0000256" key="2">
    <source>
        <dbReference type="ARBA" id="ARBA00022679"/>
    </source>
</evidence>
<evidence type="ECO:0000313" key="9">
    <source>
        <dbReference type="Proteomes" id="UP000257323"/>
    </source>
</evidence>
<feature type="site" description="Important for substrate specificity" evidence="5">
    <location>
        <position position="11"/>
    </location>
</feature>
<dbReference type="InterPro" id="IPR029063">
    <property type="entry name" value="SAM-dependent_MTases_sf"/>
</dbReference>
<dbReference type="GO" id="GO:0032259">
    <property type="term" value="P:methylation"/>
    <property type="evidence" value="ECO:0007669"/>
    <property type="project" value="UniProtKB-KW"/>
</dbReference>
<evidence type="ECO:0000313" key="8">
    <source>
        <dbReference type="EMBL" id="RFT15712.1"/>
    </source>
</evidence>
<feature type="binding site" evidence="6">
    <location>
        <position position="475"/>
    </location>
    <ligand>
        <name>S-adenosyl-L-methionine</name>
        <dbReference type="ChEBI" id="CHEBI:59789"/>
    </ligand>
</feature>
<dbReference type="GO" id="GO:0009117">
    <property type="term" value="P:nucleotide metabolic process"/>
    <property type="evidence" value="ECO:0007669"/>
    <property type="project" value="UniProtKB-KW"/>
</dbReference>
<dbReference type="GO" id="GO:0005737">
    <property type="term" value="C:cytoplasm"/>
    <property type="evidence" value="ECO:0007669"/>
    <property type="project" value="UniProtKB-SubCell"/>
</dbReference>
<feature type="site" description="Important for substrate specificity" evidence="5">
    <location>
        <position position="69"/>
    </location>
</feature>
<dbReference type="CDD" id="cd02440">
    <property type="entry name" value="AdoMet_MTases"/>
    <property type="match status" value="1"/>
</dbReference>
<dbReference type="SUPFAM" id="SSF53335">
    <property type="entry name" value="S-adenosyl-L-methionine-dependent methyltransferases"/>
    <property type="match status" value="1"/>
</dbReference>
<dbReference type="Gene3D" id="2.40.50.140">
    <property type="entry name" value="Nucleic acid-binding proteins"/>
    <property type="match status" value="1"/>
</dbReference>
<keyword evidence="4 5" id="KW-0378">Hydrolase</keyword>
<comment type="function">
    <text evidence="5">Nucleoside triphosphate pyrophosphatase that hydrolyzes dTTP and UTP. May have a dual role in cell division arrest and in preventing the incorporation of modified nucleotides into cellular nucleic acids.</text>
</comment>
<feature type="active site" evidence="7">
    <location>
        <position position="598"/>
    </location>
</feature>
<evidence type="ECO:0000256" key="6">
    <source>
        <dbReference type="PROSITE-ProRule" id="PRU01024"/>
    </source>
</evidence>
<dbReference type="InterPro" id="IPR010280">
    <property type="entry name" value="U5_MeTrfase_fam"/>
</dbReference>
<dbReference type="Gene3D" id="2.40.50.1070">
    <property type="match status" value="1"/>
</dbReference>
<dbReference type="PROSITE" id="PS01231">
    <property type="entry name" value="TRMA_2"/>
    <property type="match status" value="1"/>
</dbReference>
<comment type="similarity">
    <text evidence="6">Belongs to the class I-like SAM-binding methyltransferase superfamily. RNA M5U methyltransferase family.</text>
</comment>
<dbReference type="PANTHER" id="PTHR11061:SF30">
    <property type="entry name" value="TRNA (URACIL(54)-C(5))-METHYLTRANSFERASE"/>
    <property type="match status" value="1"/>
</dbReference>
<dbReference type="NCBIfam" id="TIGR00172">
    <property type="entry name" value="maf"/>
    <property type="match status" value="1"/>
</dbReference>
<keyword evidence="2 6" id="KW-0808">Transferase</keyword>
<evidence type="ECO:0000256" key="5">
    <source>
        <dbReference type="HAMAP-Rule" id="MF_00528"/>
    </source>
</evidence>
<dbReference type="GO" id="GO:0036221">
    <property type="term" value="F:UTP diphosphatase activity"/>
    <property type="evidence" value="ECO:0007669"/>
    <property type="project" value="RHEA"/>
</dbReference>
<keyword evidence="5" id="KW-0963">Cytoplasm</keyword>
<feature type="binding site" evidence="6">
    <location>
        <position position="571"/>
    </location>
    <ligand>
        <name>S-adenosyl-L-methionine</name>
        <dbReference type="ChEBI" id="CHEBI:59789"/>
    </ligand>
</feature>
<dbReference type="GO" id="GO:0008757">
    <property type="term" value="F:S-adenosylmethionine-dependent methyltransferase activity"/>
    <property type="evidence" value="ECO:0007669"/>
    <property type="project" value="UniProtKB-ARBA"/>
</dbReference>
<evidence type="ECO:0000256" key="7">
    <source>
        <dbReference type="PROSITE-ProRule" id="PRU10015"/>
    </source>
</evidence>
<comment type="caution">
    <text evidence="8">The sequence shown here is derived from an EMBL/GenBank/DDBJ whole genome shotgun (WGS) entry which is preliminary data.</text>
</comment>
<protein>
    <recommendedName>
        <fullName evidence="5">dTTP/UTP pyrophosphatase</fullName>
        <shortName evidence="5">dTTPase/UTPase</shortName>
        <ecNumber evidence="5">3.6.1.9</ecNumber>
    </recommendedName>
    <alternativeName>
        <fullName evidence="5">Nucleoside triphosphate pyrophosphatase</fullName>
    </alternativeName>
    <alternativeName>
        <fullName evidence="5">Nucleotide pyrophosphatase</fullName>
        <shortName evidence="5">Nucleotide PPase</shortName>
    </alternativeName>
</protein>
<evidence type="ECO:0000256" key="1">
    <source>
        <dbReference type="ARBA" id="ARBA00022603"/>
    </source>
</evidence>
<evidence type="ECO:0000256" key="3">
    <source>
        <dbReference type="ARBA" id="ARBA00022691"/>
    </source>
</evidence>
<dbReference type="NCBIfam" id="TIGR00479">
    <property type="entry name" value="rumA"/>
    <property type="match status" value="1"/>
</dbReference>
<dbReference type="InterPro" id="IPR003697">
    <property type="entry name" value="Maf-like"/>
</dbReference>
<feature type="active site" description="Proton acceptor" evidence="5">
    <location>
        <position position="68"/>
    </location>
</feature>
<feature type="binding site" evidence="6">
    <location>
        <position position="504"/>
    </location>
    <ligand>
        <name>S-adenosyl-L-methionine</name>
        <dbReference type="ChEBI" id="CHEBI:59789"/>
    </ligand>
</feature>
<comment type="similarity">
    <text evidence="5">Belongs to the Maf family. YhdE subfamily.</text>
</comment>
<dbReference type="GO" id="GO:0009451">
    <property type="term" value="P:RNA modification"/>
    <property type="evidence" value="ECO:0007669"/>
    <property type="project" value="UniProtKB-ARBA"/>
</dbReference>
<dbReference type="HAMAP" id="MF_00528">
    <property type="entry name" value="Maf"/>
    <property type="match status" value="1"/>
</dbReference>
<reference evidence="8 9" key="1">
    <citation type="submission" date="2018-08" db="EMBL/GenBank/DDBJ databases">
        <title>Genome analysis of the thermophilic bacterium of the candidate phylum Aminicenantes from deep subsurface aquifer revealed its physiology and ecological role.</title>
        <authorList>
            <person name="Kadnikov V.V."/>
            <person name="Mardanov A.V."/>
            <person name="Beletsky A.V."/>
            <person name="Karnachuk O.V."/>
            <person name="Ravin N.V."/>
        </authorList>
    </citation>
    <scope>NUCLEOTIDE SEQUENCE [LARGE SCALE GENOMIC DNA]</scope>
    <source>
        <strain evidence="8">BY38</strain>
    </source>
</reference>
<feature type="binding site" evidence="6">
    <location>
        <position position="525"/>
    </location>
    <ligand>
        <name>S-adenosyl-L-methionine</name>
        <dbReference type="ChEBI" id="CHEBI:59789"/>
    </ligand>
</feature>
<dbReference type="InterPro" id="IPR029001">
    <property type="entry name" value="ITPase-like_fam"/>
</dbReference>
<dbReference type="Proteomes" id="UP000257323">
    <property type="component" value="Unassembled WGS sequence"/>
</dbReference>
<sequence>MKVILASESPRRIKLLKRIVKSFLVIPSGLDENQIAEKDPVVFALKAAEAKARAVAASNPEALVIAADTVVTIDGQILGKPSDRAEAERMLGLLSGRTHQVITAVVLYNQQEDRLLSGQETSRVTFKPLTIEDIRAYLNRNTYQDKAGAYAIQEIKDLFLEKLEGDYNNVVGLPVRLLRRLFNKFQETKARVEISGFLLPEAAGLARSQGQTFQVPGAYPGDLVEISYLPAGKTAIKARLLEIITPGPARQKAACPHFGLCGGCAFQDLVYSEQLRQKESYLLEVFKQHFPSSYRYLEIERILPSPVQYFYRNKMEFSFGQSGGEIFLGLREKTRSNRGHHNKRVVPLKICHLSTPLTEKIFQAVSRQAAKTGLPVFDLETKKGFFRHLVIREGKRTGELMLLLVTTSQAELPADEFAAAILEAVPELASFWWVENDRIADVVAFEKTHLVYGREAIEEMLQGFRFRIYPGSFFQTNPLAAEMVYALIQEEARRLRTQSALGLYCGSGAIEICLSKAATEVVGVDWDPANIRTANENLAINHVQNVRFQESSVEEALPEISRGSFDLLVIDPPRAGLSPRSLKQIIGLRIPALIYVSCNPATLARDLKVLVDSGYKVSRLTPVDFFPHTGHLEVVAYLSL</sequence>
<keyword evidence="1 6" id="KW-0489">Methyltransferase</keyword>
<comment type="catalytic activity">
    <reaction evidence="5">
        <text>UTP + H2O = UMP + diphosphate + H(+)</text>
        <dbReference type="Rhea" id="RHEA:29395"/>
        <dbReference type="ChEBI" id="CHEBI:15377"/>
        <dbReference type="ChEBI" id="CHEBI:15378"/>
        <dbReference type="ChEBI" id="CHEBI:33019"/>
        <dbReference type="ChEBI" id="CHEBI:46398"/>
        <dbReference type="ChEBI" id="CHEBI:57865"/>
        <dbReference type="EC" id="3.6.1.9"/>
    </reaction>
</comment>
<dbReference type="PROSITE" id="PS51687">
    <property type="entry name" value="SAM_MT_RNA_M5U"/>
    <property type="match status" value="1"/>
</dbReference>
<dbReference type="Gene3D" id="3.40.50.150">
    <property type="entry name" value="Vaccinia Virus protein VP39"/>
    <property type="match status" value="1"/>
</dbReference>
<dbReference type="EC" id="3.6.1.9" evidence="5"/>
<dbReference type="Pfam" id="PF05958">
    <property type="entry name" value="tRNA_U5-meth_tr"/>
    <property type="match status" value="1"/>
</dbReference>
<dbReference type="InterPro" id="IPR012340">
    <property type="entry name" value="NA-bd_OB-fold"/>
</dbReference>
<evidence type="ECO:0000256" key="4">
    <source>
        <dbReference type="ARBA" id="ARBA00022801"/>
    </source>
</evidence>
<dbReference type="GO" id="GO:0006396">
    <property type="term" value="P:RNA processing"/>
    <property type="evidence" value="ECO:0007669"/>
    <property type="project" value="InterPro"/>
</dbReference>
<feature type="active site" description="Nucleophile" evidence="6">
    <location>
        <position position="598"/>
    </location>
</feature>
<comment type="catalytic activity">
    <reaction evidence="5">
        <text>dTTP + H2O = dTMP + diphosphate + H(+)</text>
        <dbReference type="Rhea" id="RHEA:28534"/>
        <dbReference type="ChEBI" id="CHEBI:15377"/>
        <dbReference type="ChEBI" id="CHEBI:15378"/>
        <dbReference type="ChEBI" id="CHEBI:33019"/>
        <dbReference type="ChEBI" id="CHEBI:37568"/>
        <dbReference type="ChEBI" id="CHEBI:63528"/>
        <dbReference type="EC" id="3.6.1.9"/>
    </reaction>
</comment>
<dbReference type="PANTHER" id="PTHR11061">
    <property type="entry name" value="RNA M5U METHYLTRANSFERASE"/>
    <property type="match status" value="1"/>
</dbReference>
<keyword evidence="5" id="KW-0546">Nucleotide metabolism</keyword>
<organism evidence="8 9">
    <name type="scientific">Candidatus Saccharicenans subterraneus</name>
    <dbReference type="NCBI Taxonomy" id="2508984"/>
    <lineage>
        <taxon>Bacteria</taxon>
        <taxon>Candidatus Aminicenantota</taxon>
        <taxon>Candidatus Aminicenantia</taxon>
        <taxon>Candidatus Aminicenantales</taxon>
        <taxon>Candidatus Saccharicenantaceae</taxon>
        <taxon>Candidatus Saccharicenans</taxon>
    </lineage>
</organism>
<dbReference type="GO" id="GO:0008173">
    <property type="term" value="F:RNA methyltransferase activity"/>
    <property type="evidence" value="ECO:0007669"/>
    <property type="project" value="InterPro"/>
</dbReference>
<dbReference type="EMBL" id="QUAH01000007">
    <property type="protein sequence ID" value="RFT15712.1"/>
    <property type="molecule type" value="Genomic_DNA"/>
</dbReference>
<dbReference type="InterPro" id="IPR030390">
    <property type="entry name" value="MeTrfase_TrmA_AS"/>
</dbReference>
<dbReference type="CDD" id="cd00555">
    <property type="entry name" value="Maf"/>
    <property type="match status" value="1"/>
</dbReference>
<name>A0A3E2BM39_9BACT</name>
<dbReference type="GO" id="GO:0036218">
    <property type="term" value="F:dTTP diphosphatase activity"/>
    <property type="evidence" value="ECO:0007669"/>
    <property type="project" value="RHEA"/>
</dbReference>
<feature type="site" description="Important for substrate specificity" evidence="5">
    <location>
        <position position="153"/>
    </location>
</feature>
<dbReference type="SUPFAM" id="SSF52972">
    <property type="entry name" value="ITPase-like"/>
    <property type="match status" value="1"/>
</dbReference>
<accession>A0A3E2BM39</accession>
<dbReference type="Pfam" id="PF02545">
    <property type="entry name" value="Maf"/>
    <property type="match status" value="1"/>
</dbReference>
<dbReference type="PROSITE" id="PS01230">
    <property type="entry name" value="TRMA_1"/>
    <property type="match status" value="1"/>
</dbReference>
<dbReference type="InterPro" id="IPR030391">
    <property type="entry name" value="MeTrfase_TrmA_CS"/>
</dbReference>
<dbReference type="AlphaFoldDB" id="A0A3E2BM39"/>
<keyword evidence="3 6" id="KW-0949">S-adenosyl-L-methionine</keyword>
<dbReference type="Gene3D" id="3.90.950.10">
    <property type="match status" value="1"/>
</dbReference>
<comment type="caution">
    <text evidence="5">Lacks conserved residue(s) required for the propagation of feature annotation.</text>
</comment>
<proteinExistence type="inferred from homology"/>